<feature type="domain" description="Rhodopsin" evidence="8">
    <location>
        <begin position="35"/>
        <end position="270"/>
    </location>
</feature>
<dbReference type="GO" id="GO:0016020">
    <property type="term" value="C:membrane"/>
    <property type="evidence" value="ECO:0007669"/>
    <property type="project" value="UniProtKB-SubCell"/>
</dbReference>
<feature type="transmembrane region" description="Helical" evidence="7">
    <location>
        <begin position="51"/>
        <end position="76"/>
    </location>
</feature>
<feature type="transmembrane region" description="Helical" evidence="7">
    <location>
        <begin position="96"/>
        <end position="118"/>
    </location>
</feature>
<dbReference type="PANTHER" id="PTHR33048:SF151">
    <property type="entry name" value="INTEGRAL MEMBRANE PROTEIN"/>
    <property type="match status" value="1"/>
</dbReference>
<dbReference type="Pfam" id="PF20684">
    <property type="entry name" value="Fung_rhodopsin"/>
    <property type="match status" value="1"/>
</dbReference>
<gene>
    <name evidence="9" type="ORF">PAC_01300</name>
</gene>
<evidence type="ECO:0000313" key="10">
    <source>
        <dbReference type="Proteomes" id="UP000184330"/>
    </source>
</evidence>
<comment type="similarity">
    <text evidence="5">Belongs to the SAT4 family.</text>
</comment>
<evidence type="ECO:0000256" key="7">
    <source>
        <dbReference type="SAM" id="Phobius"/>
    </source>
</evidence>
<evidence type="ECO:0000313" key="9">
    <source>
        <dbReference type="EMBL" id="CZR51424.1"/>
    </source>
</evidence>
<dbReference type="InterPro" id="IPR049326">
    <property type="entry name" value="Rhodopsin_dom_fungi"/>
</dbReference>
<dbReference type="STRING" id="576137.A0A1L7WF70"/>
<dbReference type="AlphaFoldDB" id="A0A1L7WF70"/>
<evidence type="ECO:0000256" key="1">
    <source>
        <dbReference type="ARBA" id="ARBA00004141"/>
    </source>
</evidence>
<feature type="transmembrane region" description="Helical" evidence="7">
    <location>
        <begin position="20"/>
        <end position="39"/>
    </location>
</feature>
<proteinExistence type="inferred from homology"/>
<keyword evidence="4 7" id="KW-0472">Membrane</keyword>
<evidence type="ECO:0000256" key="3">
    <source>
        <dbReference type="ARBA" id="ARBA00022989"/>
    </source>
</evidence>
<dbReference type="OrthoDB" id="10017208at2759"/>
<dbReference type="EMBL" id="FJOG01000002">
    <property type="protein sequence ID" value="CZR51424.1"/>
    <property type="molecule type" value="Genomic_DNA"/>
</dbReference>
<comment type="subcellular location">
    <subcellularLocation>
        <location evidence="1">Membrane</location>
        <topology evidence="1">Multi-pass membrane protein</topology>
    </subcellularLocation>
</comment>
<dbReference type="InterPro" id="IPR052337">
    <property type="entry name" value="SAT4-like"/>
</dbReference>
<evidence type="ECO:0000256" key="5">
    <source>
        <dbReference type="ARBA" id="ARBA00038359"/>
    </source>
</evidence>
<evidence type="ECO:0000259" key="8">
    <source>
        <dbReference type="Pfam" id="PF20684"/>
    </source>
</evidence>
<protein>
    <submittedName>
        <fullName evidence="9">Related to integral membrane protein</fullName>
    </submittedName>
</protein>
<feature type="transmembrane region" description="Helical" evidence="7">
    <location>
        <begin position="178"/>
        <end position="197"/>
    </location>
</feature>
<feature type="transmembrane region" description="Helical" evidence="7">
    <location>
        <begin position="130"/>
        <end position="150"/>
    </location>
</feature>
<name>A0A1L7WF70_9HELO</name>
<evidence type="ECO:0000256" key="6">
    <source>
        <dbReference type="SAM" id="MobiDB-lite"/>
    </source>
</evidence>
<sequence>MDPNTSGQDLSQNKQSNLRSTNIALVVLAGFFVGLRFLSRWKKRAYIGIDDYFIILAYVFLLALLSIGLLMIYYGLGVHAASVDINQHIAIGKCLIAFGCIYVTTVAITKVSLLLMYCRIFPVRSIRIGCWILGALSIGWCISIIVISIFQCTPIAKAWNPTIPGHCVNLKGEFIGNAVPNILTDIAILSLPMPSVWHLHTAIIQRCQLSIVFLLGSFVVFTSIYRFKTLFEFEPSDLTWTLADSGTWVIVECSAGIISACLPTLAPLLRSINFMPWRKDKPPSTSFSRNVNEIITIGGSGARDRRKRSRFERLDESVLRDEDLRPDHGAKLAIGVYYGDSRGKGDAESQASGDEIPLKGIQTRMEVEPSEPSRQAGRTVDP</sequence>
<feature type="region of interest" description="Disordered" evidence="6">
    <location>
        <begin position="341"/>
        <end position="382"/>
    </location>
</feature>
<dbReference type="PANTHER" id="PTHR33048">
    <property type="entry name" value="PTH11-LIKE INTEGRAL MEMBRANE PROTEIN (AFU_ORTHOLOGUE AFUA_5G11245)"/>
    <property type="match status" value="1"/>
</dbReference>
<feature type="transmembrane region" description="Helical" evidence="7">
    <location>
        <begin position="247"/>
        <end position="269"/>
    </location>
</feature>
<keyword evidence="3 7" id="KW-1133">Transmembrane helix</keyword>
<evidence type="ECO:0000256" key="4">
    <source>
        <dbReference type="ARBA" id="ARBA00023136"/>
    </source>
</evidence>
<keyword evidence="2 7" id="KW-0812">Transmembrane</keyword>
<organism evidence="9 10">
    <name type="scientific">Phialocephala subalpina</name>
    <dbReference type="NCBI Taxonomy" id="576137"/>
    <lineage>
        <taxon>Eukaryota</taxon>
        <taxon>Fungi</taxon>
        <taxon>Dikarya</taxon>
        <taxon>Ascomycota</taxon>
        <taxon>Pezizomycotina</taxon>
        <taxon>Leotiomycetes</taxon>
        <taxon>Helotiales</taxon>
        <taxon>Mollisiaceae</taxon>
        <taxon>Phialocephala</taxon>
        <taxon>Phialocephala fortinii species complex</taxon>
    </lineage>
</organism>
<accession>A0A1L7WF70</accession>
<reference evidence="9 10" key="1">
    <citation type="submission" date="2016-03" db="EMBL/GenBank/DDBJ databases">
        <authorList>
            <person name="Ploux O."/>
        </authorList>
    </citation>
    <scope>NUCLEOTIDE SEQUENCE [LARGE SCALE GENOMIC DNA]</scope>
    <source>
        <strain evidence="9 10">UAMH 11012</strain>
    </source>
</reference>
<evidence type="ECO:0000256" key="2">
    <source>
        <dbReference type="ARBA" id="ARBA00022692"/>
    </source>
</evidence>
<keyword evidence="10" id="KW-1185">Reference proteome</keyword>
<feature type="transmembrane region" description="Helical" evidence="7">
    <location>
        <begin position="209"/>
        <end position="227"/>
    </location>
</feature>
<dbReference type="Proteomes" id="UP000184330">
    <property type="component" value="Unassembled WGS sequence"/>
</dbReference>